<accession>A0A6A6VH70</accession>
<dbReference type="Proteomes" id="UP000799440">
    <property type="component" value="Unassembled WGS sequence"/>
</dbReference>
<gene>
    <name evidence="3" type="ORF">M011DRAFT_466168</name>
</gene>
<dbReference type="AlphaFoldDB" id="A0A6A6VH70"/>
<keyword evidence="2" id="KW-0732">Signal</keyword>
<evidence type="ECO:0000256" key="2">
    <source>
        <dbReference type="SAM" id="SignalP"/>
    </source>
</evidence>
<organism evidence="3 4">
    <name type="scientific">Sporormia fimetaria CBS 119925</name>
    <dbReference type="NCBI Taxonomy" id="1340428"/>
    <lineage>
        <taxon>Eukaryota</taxon>
        <taxon>Fungi</taxon>
        <taxon>Dikarya</taxon>
        <taxon>Ascomycota</taxon>
        <taxon>Pezizomycotina</taxon>
        <taxon>Dothideomycetes</taxon>
        <taxon>Pleosporomycetidae</taxon>
        <taxon>Pleosporales</taxon>
        <taxon>Sporormiaceae</taxon>
        <taxon>Sporormia</taxon>
    </lineage>
</organism>
<dbReference type="EMBL" id="MU006567">
    <property type="protein sequence ID" value="KAF2749054.1"/>
    <property type="molecule type" value="Genomic_DNA"/>
</dbReference>
<feature type="compositionally biased region" description="Basic and acidic residues" evidence="1">
    <location>
        <begin position="216"/>
        <end position="240"/>
    </location>
</feature>
<proteinExistence type="predicted"/>
<reference evidence="3" key="1">
    <citation type="journal article" date="2020" name="Stud. Mycol.">
        <title>101 Dothideomycetes genomes: a test case for predicting lifestyles and emergence of pathogens.</title>
        <authorList>
            <person name="Haridas S."/>
            <person name="Albert R."/>
            <person name="Binder M."/>
            <person name="Bloem J."/>
            <person name="Labutti K."/>
            <person name="Salamov A."/>
            <person name="Andreopoulos B."/>
            <person name="Baker S."/>
            <person name="Barry K."/>
            <person name="Bills G."/>
            <person name="Bluhm B."/>
            <person name="Cannon C."/>
            <person name="Castanera R."/>
            <person name="Culley D."/>
            <person name="Daum C."/>
            <person name="Ezra D."/>
            <person name="Gonzalez J."/>
            <person name="Henrissat B."/>
            <person name="Kuo A."/>
            <person name="Liang C."/>
            <person name="Lipzen A."/>
            <person name="Lutzoni F."/>
            <person name="Magnuson J."/>
            <person name="Mondo S."/>
            <person name="Nolan M."/>
            <person name="Ohm R."/>
            <person name="Pangilinan J."/>
            <person name="Park H.-J."/>
            <person name="Ramirez L."/>
            <person name="Alfaro M."/>
            <person name="Sun H."/>
            <person name="Tritt A."/>
            <person name="Yoshinaga Y."/>
            <person name="Zwiers L.-H."/>
            <person name="Turgeon B."/>
            <person name="Goodwin S."/>
            <person name="Spatafora J."/>
            <person name="Crous P."/>
            <person name="Grigoriev I."/>
        </authorList>
    </citation>
    <scope>NUCLEOTIDE SEQUENCE</scope>
    <source>
        <strain evidence="3">CBS 119925</strain>
    </source>
</reference>
<keyword evidence="4" id="KW-1185">Reference proteome</keyword>
<feature type="chain" id="PRO_5025492550" evidence="2">
    <location>
        <begin position="29"/>
        <end position="366"/>
    </location>
</feature>
<feature type="region of interest" description="Disordered" evidence="1">
    <location>
        <begin position="194"/>
        <end position="240"/>
    </location>
</feature>
<sequence length="366" mass="40632">MAPSSRYGSLSLMGIFLLFLSFFNIAVSSPLPGGKQLAERAQENISEERYLAYCEQYFPDTSKYLFYSGRSEAQVRAFIAENPGYVWYDSIFNTNGDLNHPWYQAFDEAVDLDDAEASSQVMAKLASGDVKVFGAIEWKTLGQTSFFATEEIGNLRNGLEDGRVTSINHMVKDTTDPNAVIATDDGDGGLTYKDGHSAGETNASGTYGDCSGSARKRQETCDRPELKPKEAPEPPKDPKSLRIISDRWISEGGPGFDEYTWKFFESDPGVEIDVCAGDGYIRDPVEDPQEPDAFPNGEWPIRFGGYAEDCLYKGHGEIREDGSVGWLECPERDPIKCSESVKNTEGRVLCETGRDAIENVYCDWDM</sequence>
<name>A0A6A6VH70_9PLEO</name>
<feature type="signal peptide" evidence="2">
    <location>
        <begin position="1"/>
        <end position="28"/>
    </location>
</feature>
<evidence type="ECO:0000256" key="1">
    <source>
        <dbReference type="SAM" id="MobiDB-lite"/>
    </source>
</evidence>
<protein>
    <submittedName>
        <fullName evidence="3">Uncharacterized protein</fullName>
    </submittedName>
</protein>
<dbReference type="OrthoDB" id="3792049at2759"/>
<evidence type="ECO:0000313" key="4">
    <source>
        <dbReference type="Proteomes" id="UP000799440"/>
    </source>
</evidence>
<evidence type="ECO:0000313" key="3">
    <source>
        <dbReference type="EMBL" id="KAF2749054.1"/>
    </source>
</evidence>